<dbReference type="InterPro" id="IPR004027">
    <property type="entry name" value="SEC_C_motif"/>
</dbReference>
<dbReference type="EC" id="1.1.99.-" evidence="8"/>
<dbReference type="AlphaFoldDB" id="A0A0N8NTA8"/>
<dbReference type="EMBL" id="LKET01000032">
    <property type="protein sequence ID" value="KPU44312.1"/>
    <property type="molecule type" value="Genomic_DNA"/>
</dbReference>
<keyword evidence="9" id="KW-1185">Reference proteome</keyword>
<evidence type="ECO:0000256" key="1">
    <source>
        <dbReference type="ARBA" id="ARBA00001966"/>
    </source>
</evidence>
<dbReference type="PROSITE" id="PS51918">
    <property type="entry name" value="RADICAL_SAM"/>
    <property type="match status" value="1"/>
</dbReference>
<dbReference type="CDD" id="cd01335">
    <property type="entry name" value="Radical_SAM"/>
    <property type="match status" value="1"/>
</dbReference>
<dbReference type="Gene3D" id="3.20.20.70">
    <property type="entry name" value="Aldolase class I"/>
    <property type="match status" value="1"/>
</dbReference>
<dbReference type="PANTHER" id="PTHR43273">
    <property type="entry name" value="ANAEROBIC SULFATASE-MATURATING ENZYME HOMOLOG ASLB-RELATED"/>
    <property type="match status" value="1"/>
</dbReference>
<dbReference type="PANTHER" id="PTHR43273:SF3">
    <property type="entry name" value="ANAEROBIC SULFATASE-MATURATING ENZYME HOMOLOG ASLB-RELATED"/>
    <property type="match status" value="1"/>
</dbReference>
<protein>
    <submittedName>
        <fullName evidence="8">Anaerobic sulfatase-maturating enzyme</fullName>
        <ecNumber evidence="8">1.1.99.-</ecNumber>
    </submittedName>
</protein>
<keyword evidence="3" id="KW-0479">Metal-binding</keyword>
<name>A0A0N8NTA8_9CLOT</name>
<dbReference type="STRING" id="36849.OXPF_24820"/>
<gene>
    <name evidence="8" type="primary">chuR</name>
    <name evidence="8" type="ORF">OXPF_24820</name>
</gene>
<dbReference type="SUPFAM" id="SSF102114">
    <property type="entry name" value="Radical SAM enzymes"/>
    <property type="match status" value="1"/>
</dbReference>
<dbReference type="Pfam" id="PF02810">
    <property type="entry name" value="SEC-C"/>
    <property type="match status" value="1"/>
</dbReference>
<dbReference type="SFLD" id="SFLDG01067">
    <property type="entry name" value="SPASM/twitch_domain_containing"/>
    <property type="match status" value="1"/>
</dbReference>
<comment type="cofactor">
    <cofactor evidence="1">
        <name>[4Fe-4S] cluster</name>
        <dbReference type="ChEBI" id="CHEBI:49883"/>
    </cofactor>
</comment>
<dbReference type="InterPro" id="IPR007197">
    <property type="entry name" value="rSAM"/>
</dbReference>
<dbReference type="GO" id="GO:0051536">
    <property type="term" value="F:iron-sulfur cluster binding"/>
    <property type="evidence" value="ECO:0007669"/>
    <property type="project" value="UniProtKB-KW"/>
</dbReference>
<evidence type="ECO:0000256" key="2">
    <source>
        <dbReference type="ARBA" id="ARBA00022691"/>
    </source>
</evidence>
<comment type="similarity">
    <text evidence="6">Belongs to the radical SAM superfamily. Anaerobic sulfatase-maturating enzyme family.</text>
</comment>
<dbReference type="InterPro" id="IPR023867">
    <property type="entry name" value="Sulphatase_maturase_rSAM"/>
</dbReference>
<evidence type="ECO:0000313" key="9">
    <source>
        <dbReference type="Proteomes" id="UP000050326"/>
    </source>
</evidence>
<dbReference type="SFLD" id="SFLDG01072">
    <property type="entry name" value="dehydrogenase_like"/>
    <property type="match status" value="1"/>
</dbReference>
<evidence type="ECO:0000313" key="8">
    <source>
        <dbReference type="EMBL" id="KPU44312.1"/>
    </source>
</evidence>
<dbReference type="RefSeq" id="WP_054875496.1">
    <property type="nucleotide sequence ID" value="NZ_LKET01000032.1"/>
</dbReference>
<dbReference type="InterPro" id="IPR034491">
    <property type="entry name" value="Anaerob_Ser_sulfatase-maturase"/>
</dbReference>
<feature type="domain" description="Radical SAM core" evidence="7">
    <location>
        <begin position="1"/>
        <end position="227"/>
    </location>
</feature>
<dbReference type="InterPro" id="IPR058240">
    <property type="entry name" value="rSAM_sf"/>
</dbReference>
<dbReference type="SFLD" id="SFLDS00029">
    <property type="entry name" value="Radical_SAM"/>
    <property type="match status" value="1"/>
</dbReference>
<evidence type="ECO:0000256" key="5">
    <source>
        <dbReference type="ARBA" id="ARBA00023014"/>
    </source>
</evidence>
<dbReference type="NCBIfam" id="TIGR03942">
    <property type="entry name" value="sulfatase_rSAM"/>
    <property type="match status" value="1"/>
</dbReference>
<keyword evidence="2" id="KW-0949">S-adenosyl-L-methionine</keyword>
<dbReference type="OrthoDB" id="9808591at2"/>
<keyword evidence="8" id="KW-0560">Oxidoreductase</keyword>
<sequence length="416" mass="47563">MEPFVVMAKPVGPRCNLKCSYCYYLETEKFHKDSQQLKMSDSMLETYIRQYIEASPGPVIQFTWHGGEPTLAGLDFYKRVVELQKQYLPEGWNLWNNLQTNGILLDDEWCSFLAENHFDIGLSIDGTQWLHDEFRKDYSGKGTYDKVAAAVNRLKVHGIKPDLLCTVTSKTAKEPEAVYRALRNLDTGWIQFIPIVRRGEDGKVTEDSVSGEEYGNFLCSIFDEWIRYDIGRLDVQLFAEMMMVWSGGNASLCWMAPTCGRVLILEQDGGVYSCDHFVTPDYKIGDIESSDLGTLVNLQIQRNFGNNKREGLTMQCRSCNWLNICNGGCLKDRFAHDENDELGLYYLCGGLKRFFDHAEQPLKQVMEFKKRGLNSNDIMHKLRTQLKDKQKSLGRNDPCPCGSGRKAKNCCFSKRA</sequence>
<dbReference type="GO" id="GO:0016491">
    <property type="term" value="F:oxidoreductase activity"/>
    <property type="evidence" value="ECO:0007669"/>
    <property type="project" value="UniProtKB-KW"/>
</dbReference>
<evidence type="ECO:0000256" key="3">
    <source>
        <dbReference type="ARBA" id="ARBA00022723"/>
    </source>
</evidence>
<reference evidence="8 9" key="1">
    <citation type="submission" date="2015-09" db="EMBL/GenBank/DDBJ databases">
        <title>Genome sequence of Oxobacter pfennigii DSM 3222.</title>
        <authorList>
            <person name="Poehlein A."/>
            <person name="Bengelsdorf F.R."/>
            <person name="Schiel-Bengelsdorf B."/>
            <person name="Duerre P."/>
            <person name="Daniel R."/>
        </authorList>
    </citation>
    <scope>NUCLEOTIDE SEQUENCE [LARGE SCALE GENOMIC DNA]</scope>
    <source>
        <strain evidence="8 9">DSM 3222</strain>
    </source>
</reference>
<comment type="caution">
    <text evidence="8">The sequence shown here is derived from an EMBL/GenBank/DDBJ whole genome shotgun (WGS) entry which is preliminary data.</text>
</comment>
<dbReference type="SFLD" id="SFLDG01386">
    <property type="entry name" value="main_SPASM_domain-containing"/>
    <property type="match status" value="1"/>
</dbReference>
<keyword evidence="4" id="KW-0408">Iron</keyword>
<dbReference type="SFLD" id="SFLDG01384">
    <property type="entry name" value="thioether_bond_formation_requi"/>
    <property type="match status" value="1"/>
</dbReference>
<dbReference type="NCBIfam" id="TIGR04085">
    <property type="entry name" value="rSAM_more_4Fe4S"/>
    <property type="match status" value="1"/>
</dbReference>
<dbReference type="SUPFAM" id="SSF103642">
    <property type="entry name" value="Sec-C motif"/>
    <property type="match status" value="1"/>
</dbReference>
<dbReference type="Pfam" id="PF13186">
    <property type="entry name" value="SPASM"/>
    <property type="match status" value="1"/>
</dbReference>
<keyword evidence="5" id="KW-0411">Iron-sulfur</keyword>
<proteinExistence type="inferred from homology"/>
<evidence type="ECO:0000256" key="4">
    <source>
        <dbReference type="ARBA" id="ARBA00023004"/>
    </source>
</evidence>
<dbReference type="Pfam" id="PF04055">
    <property type="entry name" value="Radical_SAM"/>
    <property type="match status" value="1"/>
</dbReference>
<dbReference type="InterPro" id="IPR013785">
    <property type="entry name" value="Aldolase_TIM"/>
</dbReference>
<accession>A0A0N8NTA8</accession>
<dbReference type="SFLD" id="SFLDF00285">
    <property type="entry name" value="anaerobic_Ser-type_sulfatase-m"/>
    <property type="match status" value="1"/>
</dbReference>
<evidence type="ECO:0000256" key="6">
    <source>
        <dbReference type="ARBA" id="ARBA00023601"/>
    </source>
</evidence>
<dbReference type="PATRIC" id="fig|36849.3.peg.2619"/>
<organism evidence="8 9">
    <name type="scientific">Oxobacter pfennigii</name>
    <dbReference type="NCBI Taxonomy" id="36849"/>
    <lineage>
        <taxon>Bacteria</taxon>
        <taxon>Bacillati</taxon>
        <taxon>Bacillota</taxon>
        <taxon>Clostridia</taxon>
        <taxon>Eubacteriales</taxon>
        <taxon>Clostridiaceae</taxon>
        <taxon>Oxobacter</taxon>
    </lineage>
</organism>
<dbReference type="Proteomes" id="UP000050326">
    <property type="component" value="Unassembled WGS sequence"/>
</dbReference>
<dbReference type="InterPro" id="IPR023885">
    <property type="entry name" value="4Fe4S-binding_SPASM_dom"/>
</dbReference>
<dbReference type="GO" id="GO:0046872">
    <property type="term" value="F:metal ion binding"/>
    <property type="evidence" value="ECO:0007669"/>
    <property type="project" value="UniProtKB-KW"/>
</dbReference>
<evidence type="ECO:0000259" key="7">
    <source>
        <dbReference type="PROSITE" id="PS51918"/>
    </source>
</evidence>